<dbReference type="SUPFAM" id="SSF55718">
    <property type="entry name" value="SCP-like"/>
    <property type="match status" value="1"/>
</dbReference>
<name>A0ABR6TN10_9FIRM</name>
<reference evidence="2 3" key="1">
    <citation type="submission" date="2020-05" db="EMBL/GenBank/DDBJ databases">
        <title>Draft genome of xy-202 and genomic insight in genome of the genus Peptostreptococcus.</title>
        <authorList>
            <person name="Zhang Z."/>
        </authorList>
    </citation>
    <scope>NUCLEOTIDE SEQUENCE [LARGE SCALE GENOMIC DNA]</scope>
    <source>
        <strain evidence="2 3">DSM 27025</strain>
    </source>
</reference>
<accession>A0ABR6TN10</accession>
<comment type="caution">
    <text evidence="2">The sequence shown here is derived from an EMBL/GenBank/DDBJ whole genome shotgun (WGS) entry which is preliminary data.</text>
</comment>
<feature type="domain" description="N-acetyltransferase" evidence="1">
    <location>
        <begin position="1"/>
        <end position="191"/>
    </location>
</feature>
<gene>
    <name evidence="2" type="ORF">HLB29_07485</name>
</gene>
<protein>
    <submittedName>
        <fullName evidence="2">GNAT family N-acetyltransferase</fullName>
    </submittedName>
</protein>
<dbReference type="Pfam" id="PF13530">
    <property type="entry name" value="SCP2_2"/>
    <property type="match status" value="1"/>
</dbReference>
<dbReference type="Proteomes" id="UP000713904">
    <property type="component" value="Unassembled WGS sequence"/>
</dbReference>
<dbReference type="InterPro" id="IPR016181">
    <property type="entry name" value="Acyl_CoA_acyltransferase"/>
</dbReference>
<dbReference type="SUPFAM" id="SSF55729">
    <property type="entry name" value="Acyl-CoA N-acyltransferases (Nat)"/>
    <property type="match status" value="1"/>
</dbReference>
<keyword evidence="3" id="KW-1185">Reference proteome</keyword>
<dbReference type="InterPro" id="IPR051554">
    <property type="entry name" value="Acetyltransferase_Eis"/>
</dbReference>
<evidence type="ECO:0000313" key="3">
    <source>
        <dbReference type="Proteomes" id="UP000713904"/>
    </source>
</evidence>
<dbReference type="PANTHER" id="PTHR37817">
    <property type="entry name" value="N-ACETYLTRANSFERASE EIS"/>
    <property type="match status" value="1"/>
</dbReference>
<evidence type="ECO:0000313" key="2">
    <source>
        <dbReference type="EMBL" id="MBC2576528.1"/>
    </source>
</evidence>
<dbReference type="RefSeq" id="WP_185624550.1">
    <property type="nucleotide sequence ID" value="NZ_JABGBW010000007.1"/>
</dbReference>
<dbReference type="Pfam" id="PF17668">
    <property type="entry name" value="Acetyltransf_17"/>
    <property type="match status" value="1"/>
</dbReference>
<dbReference type="InterPro" id="IPR025559">
    <property type="entry name" value="Eis_dom"/>
</dbReference>
<dbReference type="InterPro" id="IPR041380">
    <property type="entry name" value="Acetyltransf_17"/>
</dbReference>
<evidence type="ECO:0000259" key="1">
    <source>
        <dbReference type="PROSITE" id="PS51186"/>
    </source>
</evidence>
<dbReference type="PANTHER" id="PTHR37817:SF1">
    <property type="entry name" value="N-ACETYLTRANSFERASE EIS"/>
    <property type="match status" value="1"/>
</dbReference>
<dbReference type="PROSITE" id="PS51186">
    <property type="entry name" value="GNAT"/>
    <property type="match status" value="1"/>
</dbReference>
<proteinExistence type="predicted"/>
<organism evidence="2 3">
    <name type="scientific">Peptostreptococcus canis</name>
    <dbReference type="NCBI Taxonomy" id="1159213"/>
    <lineage>
        <taxon>Bacteria</taxon>
        <taxon>Bacillati</taxon>
        <taxon>Bacillota</taxon>
        <taxon>Clostridia</taxon>
        <taxon>Peptostreptococcales</taxon>
        <taxon>Peptostreptococcaceae</taxon>
        <taxon>Peptostreptococcus</taxon>
    </lineage>
</organism>
<dbReference type="InterPro" id="IPR000182">
    <property type="entry name" value="GNAT_dom"/>
</dbReference>
<dbReference type="InterPro" id="IPR036527">
    <property type="entry name" value="SCP2_sterol-bd_dom_sf"/>
</dbReference>
<dbReference type="CDD" id="cd04301">
    <property type="entry name" value="NAT_SF"/>
    <property type="match status" value="1"/>
</dbReference>
<dbReference type="Gene3D" id="3.30.1050.10">
    <property type="entry name" value="SCP2 sterol-binding domain"/>
    <property type="match status" value="1"/>
</dbReference>
<dbReference type="Gene3D" id="3.40.630.30">
    <property type="match status" value="2"/>
</dbReference>
<sequence length="387" mass="45669">MDIRICKLNEKNQIRKIWEYCFNDSPGYVDFYFENKFDYNNTMVLDLDGNIISSIHLNQHTLRINSKKFDVSYVVGVSTLPEARGMGMMDDLMKKSILEMKNRGQMISILMPIDFRLYRKYGYTNCYNILVQSINIFDLKKFKINGTFKPATENSLENLEEIYRCHTSRLNGYSVRDTKYYKDFIKEMSVDSGYLYINYRGDEPVGYISYSIDGEKFIVRECYYKDVISYKSILKYIFNHNTQCKYVEIYSDLEDPLIDMLDNPKDSTFSIKPFMMARILDFKSFINSLELFSDSCKEVKIKVHDNYIDDNNGKFRLFADNNLLKISKLDDSEDYEFEFSIDELTSIFMGYSSIDSIMMMKNIMSGYEKLSELVKINSKTNHINEYV</sequence>
<dbReference type="EMBL" id="JABGBW010000007">
    <property type="protein sequence ID" value="MBC2576528.1"/>
    <property type="molecule type" value="Genomic_DNA"/>
</dbReference>
<dbReference type="Pfam" id="PF13527">
    <property type="entry name" value="Acetyltransf_9"/>
    <property type="match status" value="1"/>
</dbReference>